<accession>A0A087U299</accession>
<reference evidence="1 2" key="1">
    <citation type="submission" date="2013-11" db="EMBL/GenBank/DDBJ databases">
        <title>Genome sequencing of Stegodyphus mimosarum.</title>
        <authorList>
            <person name="Bechsgaard J."/>
        </authorList>
    </citation>
    <scope>NUCLEOTIDE SEQUENCE [LARGE SCALE GENOMIC DNA]</scope>
</reference>
<dbReference type="Proteomes" id="UP000054359">
    <property type="component" value="Unassembled WGS sequence"/>
</dbReference>
<sequence length="33" mass="3745">MYIIIYIVSQFSIGYLEFLQLYLSSHGSGMIAS</sequence>
<gene>
    <name evidence="1" type="ORF">X975_02029</name>
</gene>
<protein>
    <submittedName>
        <fullName evidence="1">Uncharacterized protein</fullName>
    </submittedName>
</protein>
<organism evidence="1 2">
    <name type="scientific">Stegodyphus mimosarum</name>
    <name type="common">African social velvet spider</name>
    <dbReference type="NCBI Taxonomy" id="407821"/>
    <lineage>
        <taxon>Eukaryota</taxon>
        <taxon>Metazoa</taxon>
        <taxon>Ecdysozoa</taxon>
        <taxon>Arthropoda</taxon>
        <taxon>Chelicerata</taxon>
        <taxon>Arachnida</taxon>
        <taxon>Araneae</taxon>
        <taxon>Araneomorphae</taxon>
        <taxon>Entelegynae</taxon>
        <taxon>Eresoidea</taxon>
        <taxon>Eresidae</taxon>
        <taxon>Stegodyphus</taxon>
    </lineage>
</organism>
<evidence type="ECO:0000313" key="1">
    <source>
        <dbReference type="EMBL" id="KFM71488.1"/>
    </source>
</evidence>
<dbReference type="AlphaFoldDB" id="A0A087U299"/>
<name>A0A087U299_STEMI</name>
<evidence type="ECO:0000313" key="2">
    <source>
        <dbReference type="Proteomes" id="UP000054359"/>
    </source>
</evidence>
<keyword evidence="2" id="KW-1185">Reference proteome</keyword>
<dbReference type="EMBL" id="KK117813">
    <property type="protein sequence ID" value="KFM71488.1"/>
    <property type="molecule type" value="Genomic_DNA"/>
</dbReference>
<proteinExistence type="predicted"/>
<feature type="non-terminal residue" evidence="1">
    <location>
        <position position="33"/>
    </location>
</feature>